<keyword evidence="2" id="KW-1185">Reference proteome</keyword>
<organism evidence="1 2">
    <name type="scientific">Purpureocillium lilacinum</name>
    <name type="common">Paecilomyces lilacinus</name>
    <dbReference type="NCBI Taxonomy" id="33203"/>
    <lineage>
        <taxon>Eukaryota</taxon>
        <taxon>Fungi</taxon>
        <taxon>Dikarya</taxon>
        <taxon>Ascomycota</taxon>
        <taxon>Pezizomycotina</taxon>
        <taxon>Sordariomycetes</taxon>
        <taxon>Hypocreomycetidae</taxon>
        <taxon>Hypocreales</taxon>
        <taxon>Ophiocordycipitaceae</taxon>
        <taxon>Purpureocillium</taxon>
    </lineage>
</organism>
<dbReference type="EMBL" id="JBGNUJ010000002">
    <property type="protein sequence ID" value="KAL3965150.1"/>
    <property type="molecule type" value="Genomic_DNA"/>
</dbReference>
<evidence type="ECO:0000313" key="1">
    <source>
        <dbReference type="EMBL" id="KAL3965150.1"/>
    </source>
</evidence>
<gene>
    <name evidence="1" type="ORF">ACCO45_002154</name>
</gene>
<dbReference type="Proteomes" id="UP001638806">
    <property type="component" value="Unassembled WGS sequence"/>
</dbReference>
<name>A0ACC4EBJ8_PURLI</name>
<reference evidence="1" key="1">
    <citation type="submission" date="2024-12" db="EMBL/GenBank/DDBJ databases">
        <title>Comparative genomics and development of molecular markers within Purpureocillium lilacinum and among Purpureocillium species.</title>
        <authorList>
            <person name="Yeh Z.-Y."/>
            <person name="Ni N.-T."/>
            <person name="Lo P.-H."/>
            <person name="Mushyakhwo K."/>
            <person name="Lin C.-F."/>
            <person name="Nai Y.-S."/>
        </authorList>
    </citation>
    <scope>NUCLEOTIDE SEQUENCE</scope>
    <source>
        <strain evidence="1">NCHU-NPUST-175</strain>
    </source>
</reference>
<evidence type="ECO:0000313" key="2">
    <source>
        <dbReference type="Proteomes" id="UP001638806"/>
    </source>
</evidence>
<accession>A0ACC4EBJ8</accession>
<proteinExistence type="predicted"/>
<comment type="caution">
    <text evidence="1">The sequence shown here is derived from an EMBL/GenBank/DDBJ whole genome shotgun (WGS) entry which is preliminary data.</text>
</comment>
<sequence length="110" mass="11209">MLGGPAVDGRSAPFDGVDGRSVVLRMRDEVKTTTSPSGSDTFSPGELTADPPAGPIAAAAHGEQADETRPQAANEGSSAQWLQVGAAVVPRFQGWGARLGRAPAAAQWAL</sequence>
<protein>
    <submittedName>
        <fullName evidence="1">Uncharacterized protein</fullName>
    </submittedName>
</protein>